<evidence type="ECO:0000256" key="12">
    <source>
        <dbReference type="SAM" id="SignalP"/>
    </source>
</evidence>
<gene>
    <name evidence="13" type="ORF">EJ05DRAFT_479177</name>
</gene>
<organism evidence="13 14">
    <name type="scientific">Pseudovirgaria hyperparasitica</name>
    <dbReference type="NCBI Taxonomy" id="470096"/>
    <lineage>
        <taxon>Eukaryota</taxon>
        <taxon>Fungi</taxon>
        <taxon>Dikarya</taxon>
        <taxon>Ascomycota</taxon>
        <taxon>Pezizomycotina</taxon>
        <taxon>Dothideomycetes</taxon>
        <taxon>Dothideomycetes incertae sedis</taxon>
        <taxon>Acrospermales</taxon>
        <taxon>Acrospermaceae</taxon>
        <taxon>Pseudovirgaria</taxon>
    </lineage>
</organism>
<dbReference type="InterPro" id="IPR008928">
    <property type="entry name" value="6-hairpin_glycosidase_sf"/>
</dbReference>
<keyword evidence="6 10" id="KW-0378">Hydrolase</keyword>
<evidence type="ECO:0000256" key="4">
    <source>
        <dbReference type="ARBA" id="ARBA00012350"/>
    </source>
</evidence>
<proteinExistence type="inferred from homology"/>
<evidence type="ECO:0000256" key="1">
    <source>
        <dbReference type="ARBA" id="ARBA00001452"/>
    </source>
</evidence>
<feature type="region of interest" description="Disordered" evidence="11">
    <location>
        <begin position="404"/>
        <end position="445"/>
    </location>
</feature>
<evidence type="ECO:0000256" key="8">
    <source>
        <dbReference type="ARBA" id="ARBA00023180"/>
    </source>
</evidence>
<dbReference type="FunFam" id="1.50.10.20:FF:000006">
    <property type="entry name" value="Mannan endo-1,6-alpha-mannosidase"/>
    <property type="match status" value="1"/>
</dbReference>
<dbReference type="PANTHER" id="PTHR12145:SF36">
    <property type="entry name" value="MANNAN ENDO-1,6-ALPHA-MANNOSIDASE DCW1"/>
    <property type="match status" value="1"/>
</dbReference>
<dbReference type="InterPro" id="IPR014480">
    <property type="entry name" value="Mannan-1_6-alpha_mannosidase"/>
</dbReference>
<reference evidence="13" key="1">
    <citation type="journal article" date="2020" name="Stud. Mycol.">
        <title>101 Dothideomycetes genomes: a test case for predicting lifestyles and emergence of pathogens.</title>
        <authorList>
            <person name="Haridas S."/>
            <person name="Albert R."/>
            <person name="Binder M."/>
            <person name="Bloem J."/>
            <person name="Labutti K."/>
            <person name="Salamov A."/>
            <person name="Andreopoulos B."/>
            <person name="Baker S."/>
            <person name="Barry K."/>
            <person name="Bills G."/>
            <person name="Bluhm B."/>
            <person name="Cannon C."/>
            <person name="Castanera R."/>
            <person name="Culley D."/>
            <person name="Daum C."/>
            <person name="Ezra D."/>
            <person name="Gonzalez J."/>
            <person name="Henrissat B."/>
            <person name="Kuo A."/>
            <person name="Liang C."/>
            <person name="Lipzen A."/>
            <person name="Lutzoni F."/>
            <person name="Magnuson J."/>
            <person name="Mondo S."/>
            <person name="Nolan M."/>
            <person name="Ohm R."/>
            <person name="Pangilinan J."/>
            <person name="Park H.-J."/>
            <person name="Ramirez L."/>
            <person name="Alfaro M."/>
            <person name="Sun H."/>
            <person name="Tritt A."/>
            <person name="Yoshinaga Y."/>
            <person name="Zwiers L.-H."/>
            <person name="Turgeon B."/>
            <person name="Goodwin S."/>
            <person name="Spatafora J."/>
            <person name="Crous P."/>
            <person name="Grigoriev I."/>
        </authorList>
    </citation>
    <scope>NUCLEOTIDE SEQUENCE</scope>
    <source>
        <strain evidence="13">CBS 121739</strain>
    </source>
</reference>
<evidence type="ECO:0000256" key="2">
    <source>
        <dbReference type="ARBA" id="ARBA00004308"/>
    </source>
</evidence>
<feature type="compositionally biased region" description="Polar residues" evidence="11">
    <location>
        <begin position="422"/>
        <end position="443"/>
    </location>
</feature>
<evidence type="ECO:0000256" key="6">
    <source>
        <dbReference type="ARBA" id="ARBA00022801"/>
    </source>
</evidence>
<dbReference type="GO" id="GO:0008496">
    <property type="term" value="F:mannan endo-1,6-alpha-mannosidase activity"/>
    <property type="evidence" value="ECO:0007669"/>
    <property type="project" value="UniProtKB-UniRule"/>
</dbReference>
<comment type="catalytic activity">
    <reaction evidence="1 10">
        <text>Random hydrolysis of (1-&gt;6)-alpha-D-mannosidic linkages in unbranched (1-&gt;6)-mannans.</text>
        <dbReference type="EC" id="3.2.1.101"/>
    </reaction>
</comment>
<dbReference type="Pfam" id="PF03663">
    <property type="entry name" value="Glyco_hydro_76"/>
    <property type="match status" value="1"/>
</dbReference>
<comment type="subcellular location">
    <subcellularLocation>
        <location evidence="2">Endomembrane system</location>
    </subcellularLocation>
</comment>
<accession>A0A6A6VX08</accession>
<feature type="chain" id="PRO_5025578297" description="Mannan endo-1,6-alpha-mannosidase" evidence="12">
    <location>
        <begin position="24"/>
        <end position="470"/>
    </location>
</feature>
<evidence type="ECO:0000256" key="3">
    <source>
        <dbReference type="ARBA" id="ARBA00009699"/>
    </source>
</evidence>
<feature type="signal peptide" evidence="12">
    <location>
        <begin position="1"/>
        <end position="23"/>
    </location>
</feature>
<evidence type="ECO:0000256" key="10">
    <source>
        <dbReference type="PIRNR" id="PIRNR016302"/>
    </source>
</evidence>
<evidence type="ECO:0000313" key="13">
    <source>
        <dbReference type="EMBL" id="KAF2754753.1"/>
    </source>
</evidence>
<protein>
    <recommendedName>
        <fullName evidence="4 10">Mannan endo-1,6-alpha-mannosidase</fullName>
        <ecNumber evidence="4 10">3.2.1.101</ecNumber>
    </recommendedName>
</protein>
<dbReference type="GO" id="GO:0009272">
    <property type="term" value="P:fungal-type cell wall biogenesis"/>
    <property type="evidence" value="ECO:0007669"/>
    <property type="project" value="TreeGrafter"/>
</dbReference>
<keyword evidence="8" id="KW-0325">Glycoprotein</keyword>
<dbReference type="GO" id="GO:0016052">
    <property type="term" value="P:carbohydrate catabolic process"/>
    <property type="evidence" value="ECO:0007669"/>
    <property type="project" value="InterPro"/>
</dbReference>
<dbReference type="RefSeq" id="XP_033597204.1">
    <property type="nucleotide sequence ID" value="XM_033744621.1"/>
</dbReference>
<keyword evidence="5 12" id="KW-0732">Signal</keyword>
<keyword evidence="9 10" id="KW-0326">Glycosidase</keyword>
<dbReference type="PIRSF" id="PIRSF016302">
    <property type="entry name" value="Man_a_manosd"/>
    <property type="match status" value="1"/>
</dbReference>
<evidence type="ECO:0000256" key="7">
    <source>
        <dbReference type="ARBA" id="ARBA00023136"/>
    </source>
</evidence>
<dbReference type="AlphaFoldDB" id="A0A6A6VX08"/>
<dbReference type="SUPFAM" id="SSF48208">
    <property type="entry name" value="Six-hairpin glycosidases"/>
    <property type="match status" value="1"/>
</dbReference>
<dbReference type="Proteomes" id="UP000799437">
    <property type="component" value="Unassembled WGS sequence"/>
</dbReference>
<sequence>MRSSWKSTAQALSASLVFGAAIAIDLDVNSEDSIRSAASTIAEGLSHYYKNGGSDVAADEVGVLPTPYYWWEAGAMWGGLVDYWAYTGDDAYVDNTRNALVAQSGPNRDLMNPKFFTSTGNDDQAFWALAMMSAVEQDFPSPPKDQPQYLDVAKAAFDTQVARWDTAGCSGGLRWQVFDYNPGWAYMNTISNGGFFQLAARLARYTGNNTYVEWAEKAWDWTEKVGLITDKCAVFDGTDSAKKCIDVNHLQWTYNVGIFMHGAATLYNYTNGSSLWEDRVNCMLSGSSIFFSPYENATDIMSEAGCEPIGTCNTDQQSFKAYLARWMAKTSVLAPFTKNAVSKLLQASAKAAARSCSGGSDGVTCGTKWYTDAWDGAYGVGQQLAALEVVQALLIGSAAVPRTQPQVDLEPTQSPEPVPVPSKTTSVEILQSSTAAPEPSSSDGAAAMSKSLQVPLAVAFVGGALGMVAL</sequence>
<keyword evidence="7" id="KW-0472">Membrane</keyword>
<evidence type="ECO:0000256" key="9">
    <source>
        <dbReference type="ARBA" id="ARBA00023295"/>
    </source>
</evidence>
<dbReference type="GO" id="GO:0012505">
    <property type="term" value="C:endomembrane system"/>
    <property type="evidence" value="ECO:0007669"/>
    <property type="project" value="UniProtKB-SubCell"/>
</dbReference>
<comment type="similarity">
    <text evidence="3 10">Belongs to the glycosyl hydrolase 76 family.</text>
</comment>
<dbReference type="InterPro" id="IPR005198">
    <property type="entry name" value="Glyco_hydro_76"/>
</dbReference>
<dbReference type="Gene3D" id="1.50.10.20">
    <property type="match status" value="1"/>
</dbReference>
<evidence type="ECO:0000313" key="14">
    <source>
        <dbReference type="Proteomes" id="UP000799437"/>
    </source>
</evidence>
<evidence type="ECO:0000256" key="5">
    <source>
        <dbReference type="ARBA" id="ARBA00022729"/>
    </source>
</evidence>
<dbReference type="PANTHER" id="PTHR12145">
    <property type="entry name" value="MANNAN ENDO-1,6-ALPHA-MANNOSIDASE DCW1"/>
    <property type="match status" value="1"/>
</dbReference>
<evidence type="ECO:0000256" key="11">
    <source>
        <dbReference type="SAM" id="MobiDB-lite"/>
    </source>
</evidence>
<keyword evidence="14" id="KW-1185">Reference proteome</keyword>
<dbReference type="EC" id="3.2.1.101" evidence="4 10"/>
<dbReference type="OrthoDB" id="4187847at2759"/>
<dbReference type="GeneID" id="54485675"/>
<feature type="compositionally biased region" description="Polar residues" evidence="11">
    <location>
        <begin position="404"/>
        <end position="413"/>
    </location>
</feature>
<name>A0A6A6VX08_9PEZI</name>
<dbReference type="EMBL" id="ML996579">
    <property type="protein sequence ID" value="KAF2754753.1"/>
    <property type="molecule type" value="Genomic_DNA"/>
</dbReference>